<dbReference type="InterPro" id="IPR046289">
    <property type="entry name" value="DUF6326"/>
</dbReference>
<evidence type="ECO:0000256" key="1">
    <source>
        <dbReference type="SAM" id="Phobius"/>
    </source>
</evidence>
<sequence length="135" mass="15537">MNTKNIDPKVLLSTLWIVILFNMIVRDLHEFLREGYIEQMMSLQVPEINMLFYGFVAQVPILMILLSRILKNKANKWYNTVAAVITSLGFLSTLPAADMDDIFFVIVENILLIIILRIAWKLPQSKKITPSNSQL</sequence>
<reference evidence="3" key="1">
    <citation type="journal article" date="2019" name="Int. J. Syst. Evol. Microbiol.">
        <title>The Global Catalogue of Microorganisms (GCM) 10K type strain sequencing project: providing services to taxonomists for standard genome sequencing and annotation.</title>
        <authorList>
            <consortium name="The Broad Institute Genomics Platform"/>
            <consortium name="The Broad Institute Genome Sequencing Center for Infectious Disease"/>
            <person name="Wu L."/>
            <person name="Ma J."/>
        </authorList>
    </citation>
    <scope>NUCLEOTIDE SEQUENCE [LARGE SCALE GENOMIC DNA]</scope>
    <source>
        <strain evidence="3">KCTC 52274</strain>
    </source>
</reference>
<protein>
    <submittedName>
        <fullName evidence="2">DUF6326 family protein</fullName>
    </submittedName>
</protein>
<dbReference type="Proteomes" id="UP001597319">
    <property type="component" value="Unassembled WGS sequence"/>
</dbReference>
<proteinExistence type="predicted"/>
<dbReference type="EMBL" id="JBHULE010000019">
    <property type="protein sequence ID" value="MFD2562982.1"/>
    <property type="molecule type" value="Genomic_DNA"/>
</dbReference>
<dbReference type="Pfam" id="PF19851">
    <property type="entry name" value="DUF6326"/>
    <property type="match status" value="1"/>
</dbReference>
<keyword evidence="1" id="KW-0472">Membrane</keyword>
<keyword evidence="1" id="KW-1133">Transmembrane helix</keyword>
<feature type="transmembrane region" description="Helical" evidence="1">
    <location>
        <begin position="50"/>
        <end position="70"/>
    </location>
</feature>
<gene>
    <name evidence="2" type="ORF">ACFSR1_09920</name>
</gene>
<keyword evidence="1" id="KW-0812">Transmembrane</keyword>
<evidence type="ECO:0000313" key="2">
    <source>
        <dbReference type="EMBL" id="MFD2562982.1"/>
    </source>
</evidence>
<name>A0ABW5LF72_9FLAO</name>
<feature type="transmembrane region" description="Helical" evidence="1">
    <location>
        <begin position="77"/>
        <end position="96"/>
    </location>
</feature>
<feature type="transmembrane region" description="Helical" evidence="1">
    <location>
        <begin position="102"/>
        <end position="120"/>
    </location>
</feature>
<accession>A0ABW5LF72</accession>
<keyword evidence="3" id="KW-1185">Reference proteome</keyword>
<evidence type="ECO:0000313" key="3">
    <source>
        <dbReference type="Proteomes" id="UP001597319"/>
    </source>
</evidence>
<organism evidence="2 3">
    <name type="scientific">Aquimarina rubra</name>
    <dbReference type="NCBI Taxonomy" id="1920033"/>
    <lineage>
        <taxon>Bacteria</taxon>
        <taxon>Pseudomonadati</taxon>
        <taxon>Bacteroidota</taxon>
        <taxon>Flavobacteriia</taxon>
        <taxon>Flavobacteriales</taxon>
        <taxon>Flavobacteriaceae</taxon>
        <taxon>Aquimarina</taxon>
    </lineage>
</organism>
<comment type="caution">
    <text evidence="2">The sequence shown here is derived from an EMBL/GenBank/DDBJ whole genome shotgun (WGS) entry which is preliminary data.</text>
</comment>
<dbReference type="RefSeq" id="WP_378292032.1">
    <property type="nucleotide sequence ID" value="NZ_JBHULE010000019.1"/>
</dbReference>